<dbReference type="EMBL" id="JAVHNS010000002">
    <property type="protein sequence ID" value="KAK6362181.1"/>
    <property type="molecule type" value="Genomic_DNA"/>
</dbReference>
<proteinExistence type="predicted"/>
<sequence>MKQIAEKKAQNERTGKKKKATGSGDSSSDKKKNAKYSICSEVGHYGQNHKKASGLGGGKKPANATVPETE</sequence>
<gene>
    <name evidence="2" type="ORF">TWF730_005877</name>
</gene>
<accession>A0AAV9VLW0</accession>
<organism evidence="2 3">
    <name type="scientific">Orbilia blumenaviensis</name>
    <dbReference type="NCBI Taxonomy" id="1796055"/>
    <lineage>
        <taxon>Eukaryota</taxon>
        <taxon>Fungi</taxon>
        <taxon>Dikarya</taxon>
        <taxon>Ascomycota</taxon>
        <taxon>Pezizomycotina</taxon>
        <taxon>Orbiliomycetes</taxon>
        <taxon>Orbiliales</taxon>
        <taxon>Orbiliaceae</taxon>
        <taxon>Orbilia</taxon>
    </lineage>
</organism>
<name>A0AAV9VLW0_9PEZI</name>
<feature type="region of interest" description="Disordered" evidence="1">
    <location>
        <begin position="1"/>
        <end position="70"/>
    </location>
</feature>
<comment type="caution">
    <text evidence="2">The sequence shown here is derived from an EMBL/GenBank/DDBJ whole genome shotgun (WGS) entry which is preliminary data.</text>
</comment>
<dbReference type="AlphaFoldDB" id="A0AAV9VLW0"/>
<evidence type="ECO:0000256" key="1">
    <source>
        <dbReference type="SAM" id="MobiDB-lite"/>
    </source>
</evidence>
<keyword evidence="3" id="KW-1185">Reference proteome</keyword>
<evidence type="ECO:0000313" key="3">
    <source>
        <dbReference type="Proteomes" id="UP001373714"/>
    </source>
</evidence>
<dbReference type="Proteomes" id="UP001373714">
    <property type="component" value="Unassembled WGS sequence"/>
</dbReference>
<evidence type="ECO:0000313" key="2">
    <source>
        <dbReference type="EMBL" id="KAK6362181.1"/>
    </source>
</evidence>
<reference evidence="2 3" key="1">
    <citation type="submission" date="2019-10" db="EMBL/GenBank/DDBJ databases">
        <authorList>
            <person name="Palmer J.M."/>
        </authorList>
    </citation>
    <scope>NUCLEOTIDE SEQUENCE [LARGE SCALE GENOMIC DNA]</scope>
    <source>
        <strain evidence="2 3">TWF730</strain>
    </source>
</reference>
<feature type="compositionally biased region" description="Basic and acidic residues" evidence="1">
    <location>
        <begin position="1"/>
        <end position="14"/>
    </location>
</feature>
<protein>
    <submittedName>
        <fullName evidence="2">Uncharacterized protein</fullName>
    </submittedName>
</protein>